<keyword evidence="2" id="KW-0325">Glycoprotein</keyword>
<evidence type="ECO:0000256" key="2">
    <source>
        <dbReference type="ARBA" id="ARBA00023180"/>
    </source>
</evidence>
<comment type="caution">
    <text evidence="5">The sequence shown here is derived from an EMBL/GenBank/DDBJ whole genome shotgun (WGS) entry which is preliminary data.</text>
</comment>
<protein>
    <recommendedName>
        <fullName evidence="7">Protein quiver</fullName>
    </recommendedName>
</protein>
<dbReference type="EMBL" id="CAWYQH010000068">
    <property type="protein sequence ID" value="CAK8680167.1"/>
    <property type="molecule type" value="Genomic_DNA"/>
</dbReference>
<evidence type="ECO:0000256" key="1">
    <source>
        <dbReference type="ARBA" id="ARBA00022729"/>
    </source>
</evidence>
<dbReference type="Pfam" id="PF17064">
    <property type="entry name" value="QVR"/>
    <property type="match status" value="1"/>
</dbReference>
<keyword evidence="3" id="KW-0472">Membrane</keyword>
<proteinExistence type="predicted"/>
<feature type="transmembrane region" description="Helical" evidence="3">
    <location>
        <begin position="110"/>
        <end position="130"/>
    </location>
</feature>
<reference evidence="5 6" key="1">
    <citation type="submission" date="2024-02" db="EMBL/GenBank/DDBJ databases">
        <authorList>
            <person name="Daric V."/>
            <person name="Darras S."/>
        </authorList>
    </citation>
    <scope>NUCLEOTIDE SEQUENCE [LARGE SCALE GENOMIC DNA]</scope>
</reference>
<feature type="chain" id="PRO_5045787628" description="Protein quiver" evidence="4">
    <location>
        <begin position="20"/>
        <end position="132"/>
    </location>
</feature>
<evidence type="ECO:0000256" key="4">
    <source>
        <dbReference type="SAM" id="SignalP"/>
    </source>
</evidence>
<evidence type="ECO:0008006" key="7">
    <source>
        <dbReference type="Google" id="ProtNLM"/>
    </source>
</evidence>
<evidence type="ECO:0000313" key="6">
    <source>
        <dbReference type="Proteomes" id="UP001642483"/>
    </source>
</evidence>
<dbReference type="InterPro" id="IPR045860">
    <property type="entry name" value="Snake_toxin-like_sf"/>
</dbReference>
<evidence type="ECO:0000256" key="3">
    <source>
        <dbReference type="SAM" id="Phobius"/>
    </source>
</evidence>
<name>A0ABP0FP01_CLALP</name>
<gene>
    <name evidence="5" type="ORF">CVLEPA_LOCUS10449</name>
</gene>
<organism evidence="5 6">
    <name type="scientific">Clavelina lepadiformis</name>
    <name type="common">Light-bulb sea squirt</name>
    <name type="synonym">Ascidia lepadiformis</name>
    <dbReference type="NCBI Taxonomy" id="159417"/>
    <lineage>
        <taxon>Eukaryota</taxon>
        <taxon>Metazoa</taxon>
        <taxon>Chordata</taxon>
        <taxon>Tunicata</taxon>
        <taxon>Ascidiacea</taxon>
        <taxon>Aplousobranchia</taxon>
        <taxon>Clavelinidae</taxon>
        <taxon>Clavelina</taxon>
    </lineage>
</organism>
<dbReference type="InterPro" id="IPR031424">
    <property type="entry name" value="QVR-like"/>
</dbReference>
<accession>A0ABP0FP01</accession>
<feature type="signal peptide" evidence="4">
    <location>
        <begin position="1"/>
        <end position="19"/>
    </location>
</feature>
<keyword evidence="3" id="KW-1133">Transmembrane helix</keyword>
<dbReference type="SUPFAM" id="SSF57302">
    <property type="entry name" value="Snake toxin-like"/>
    <property type="match status" value="1"/>
</dbReference>
<sequence length="132" mass="14236">MEAFWIAITVSLLAVNSQAIECYQCIYTTVTGGDDCLGPYPAFKNLVSCPAGYDYCSKINSELNVFGMKGESVIRNCSEVYISEQCGVIGGLNGCLNFCSSDGCNKGNSLMMTTTILSFAVALYAAILLFKW</sequence>
<evidence type="ECO:0000313" key="5">
    <source>
        <dbReference type="EMBL" id="CAK8680167.1"/>
    </source>
</evidence>
<dbReference type="Proteomes" id="UP001642483">
    <property type="component" value="Unassembled WGS sequence"/>
</dbReference>
<keyword evidence="3" id="KW-0812">Transmembrane</keyword>
<keyword evidence="1 4" id="KW-0732">Signal</keyword>
<keyword evidence="6" id="KW-1185">Reference proteome</keyword>